<dbReference type="Proteomes" id="UP000050326">
    <property type="component" value="Unassembled WGS sequence"/>
</dbReference>
<evidence type="ECO:0000256" key="8">
    <source>
        <dbReference type="ARBA" id="ARBA00035585"/>
    </source>
</evidence>
<dbReference type="GO" id="GO:0046872">
    <property type="term" value="F:metal ion binding"/>
    <property type="evidence" value="ECO:0007669"/>
    <property type="project" value="UniProtKB-KW"/>
</dbReference>
<evidence type="ECO:0000256" key="3">
    <source>
        <dbReference type="ARBA" id="ARBA00022692"/>
    </source>
</evidence>
<evidence type="ECO:0000313" key="11">
    <source>
        <dbReference type="EMBL" id="KPU44681.1"/>
    </source>
</evidence>
<dbReference type="AlphaFoldDB" id="A0A0P8WAE7"/>
<keyword evidence="10" id="KW-0406">Ion transport</keyword>
<keyword evidence="10" id="KW-0479">Metal-binding</keyword>
<evidence type="ECO:0000256" key="1">
    <source>
        <dbReference type="ARBA" id="ARBA00004651"/>
    </source>
</evidence>
<protein>
    <recommendedName>
        <fullName evidence="10">Fluoride-specific ion channel FluC</fullName>
    </recommendedName>
</protein>
<evidence type="ECO:0000256" key="5">
    <source>
        <dbReference type="ARBA" id="ARBA00023136"/>
    </source>
</evidence>
<dbReference type="Pfam" id="PF02537">
    <property type="entry name" value="CRCB"/>
    <property type="match status" value="1"/>
</dbReference>
<comment type="subcellular location">
    <subcellularLocation>
        <location evidence="1 10">Cell membrane</location>
        <topology evidence="1 10">Multi-pass membrane protein</topology>
    </subcellularLocation>
</comment>
<keyword evidence="6 10" id="KW-0407">Ion channel</keyword>
<dbReference type="GO" id="GO:0140114">
    <property type="term" value="P:cellular detoxification of fluoride"/>
    <property type="evidence" value="ECO:0007669"/>
    <property type="project" value="UniProtKB-UniRule"/>
</dbReference>
<keyword evidence="2 10" id="KW-1003">Cell membrane</keyword>
<keyword evidence="4 10" id="KW-1133">Transmembrane helix</keyword>
<keyword evidence="3 10" id="KW-0812">Transmembrane</keyword>
<name>A0A0P8WAE7_9CLOT</name>
<dbReference type="PANTHER" id="PTHR28259">
    <property type="entry name" value="FLUORIDE EXPORT PROTEIN 1-RELATED"/>
    <property type="match status" value="1"/>
</dbReference>
<feature type="transmembrane region" description="Helical" evidence="10">
    <location>
        <begin position="67"/>
        <end position="85"/>
    </location>
</feature>
<dbReference type="GO" id="GO:0062054">
    <property type="term" value="F:fluoride channel activity"/>
    <property type="evidence" value="ECO:0007669"/>
    <property type="project" value="UniProtKB-UniRule"/>
</dbReference>
<dbReference type="EMBL" id="LKET01000029">
    <property type="protein sequence ID" value="KPU44681.1"/>
    <property type="molecule type" value="Genomic_DNA"/>
</dbReference>
<dbReference type="OrthoDB" id="9815830at2"/>
<gene>
    <name evidence="11" type="primary">crcB_2</name>
    <name evidence="10" type="synonym">crcB</name>
    <name evidence="10" type="synonym">fluC</name>
    <name evidence="11" type="ORF">OXPF_17670</name>
</gene>
<evidence type="ECO:0000256" key="7">
    <source>
        <dbReference type="ARBA" id="ARBA00035120"/>
    </source>
</evidence>
<proteinExistence type="inferred from homology"/>
<comment type="activity regulation">
    <text evidence="10">Na(+) is not transported, but it plays an essential structural role and its presence is essential for fluoride channel function.</text>
</comment>
<accession>A0A0P8WAE7</accession>
<dbReference type="STRING" id="36849.OXPF_17670"/>
<evidence type="ECO:0000256" key="4">
    <source>
        <dbReference type="ARBA" id="ARBA00022989"/>
    </source>
</evidence>
<keyword evidence="5 10" id="KW-0472">Membrane</keyword>
<dbReference type="GO" id="GO:0005886">
    <property type="term" value="C:plasma membrane"/>
    <property type="evidence" value="ECO:0007669"/>
    <property type="project" value="UniProtKB-SubCell"/>
</dbReference>
<comment type="similarity">
    <text evidence="7 10">Belongs to the fluoride channel Fluc/FEX (TC 1.A.43) family.</text>
</comment>
<dbReference type="HAMAP" id="MF_00454">
    <property type="entry name" value="FluC"/>
    <property type="match status" value="1"/>
</dbReference>
<comment type="caution">
    <text evidence="11">The sequence shown here is derived from an EMBL/GenBank/DDBJ whole genome shotgun (WGS) entry which is preliminary data.</text>
</comment>
<evidence type="ECO:0000256" key="10">
    <source>
        <dbReference type="HAMAP-Rule" id="MF_00454"/>
    </source>
</evidence>
<feature type="binding site" evidence="10">
    <location>
        <position position="78"/>
    </location>
    <ligand>
        <name>Na(+)</name>
        <dbReference type="ChEBI" id="CHEBI:29101"/>
        <note>structural</note>
    </ligand>
</feature>
<keyword evidence="12" id="KW-1185">Reference proteome</keyword>
<evidence type="ECO:0000256" key="9">
    <source>
        <dbReference type="ARBA" id="ARBA00049940"/>
    </source>
</evidence>
<feature type="transmembrane region" description="Helical" evidence="10">
    <location>
        <begin position="38"/>
        <end position="55"/>
    </location>
</feature>
<feature type="transmembrane region" description="Helical" evidence="10">
    <location>
        <begin position="97"/>
        <end position="124"/>
    </location>
</feature>
<dbReference type="NCBIfam" id="TIGR00494">
    <property type="entry name" value="crcB"/>
    <property type="match status" value="1"/>
</dbReference>
<dbReference type="PANTHER" id="PTHR28259:SF1">
    <property type="entry name" value="FLUORIDE EXPORT PROTEIN 1-RELATED"/>
    <property type="match status" value="1"/>
</dbReference>
<feature type="transmembrane region" description="Helical" evidence="10">
    <location>
        <begin position="5"/>
        <end position="26"/>
    </location>
</feature>
<dbReference type="InterPro" id="IPR003691">
    <property type="entry name" value="FluC"/>
</dbReference>
<comment type="catalytic activity">
    <reaction evidence="8">
        <text>fluoride(in) = fluoride(out)</text>
        <dbReference type="Rhea" id="RHEA:76159"/>
        <dbReference type="ChEBI" id="CHEBI:17051"/>
    </reaction>
    <physiologicalReaction direction="left-to-right" evidence="8">
        <dbReference type="Rhea" id="RHEA:76160"/>
    </physiologicalReaction>
</comment>
<reference evidence="11 12" key="1">
    <citation type="submission" date="2015-09" db="EMBL/GenBank/DDBJ databases">
        <title>Genome sequence of Oxobacter pfennigii DSM 3222.</title>
        <authorList>
            <person name="Poehlein A."/>
            <person name="Bengelsdorf F.R."/>
            <person name="Schiel-Bengelsdorf B."/>
            <person name="Duerre P."/>
            <person name="Daniel R."/>
        </authorList>
    </citation>
    <scope>NUCLEOTIDE SEQUENCE [LARGE SCALE GENOMIC DNA]</scope>
    <source>
        <strain evidence="11 12">DSM 3222</strain>
    </source>
</reference>
<evidence type="ECO:0000256" key="2">
    <source>
        <dbReference type="ARBA" id="ARBA00022475"/>
    </source>
</evidence>
<organism evidence="11 12">
    <name type="scientific">Oxobacter pfennigii</name>
    <dbReference type="NCBI Taxonomy" id="36849"/>
    <lineage>
        <taxon>Bacteria</taxon>
        <taxon>Bacillati</taxon>
        <taxon>Bacillota</taxon>
        <taxon>Clostridia</taxon>
        <taxon>Eubacteriales</taxon>
        <taxon>Clostridiaceae</taxon>
        <taxon>Oxobacter</taxon>
    </lineage>
</organism>
<dbReference type="RefSeq" id="WP_054874820.1">
    <property type="nucleotide sequence ID" value="NZ_LKET01000029.1"/>
</dbReference>
<evidence type="ECO:0000313" key="12">
    <source>
        <dbReference type="Proteomes" id="UP000050326"/>
    </source>
</evidence>
<evidence type="ECO:0000256" key="6">
    <source>
        <dbReference type="ARBA" id="ARBA00023303"/>
    </source>
</evidence>
<keyword evidence="10" id="KW-0915">Sodium</keyword>
<comment type="function">
    <text evidence="9 10">Fluoride-specific ion channel. Important for reducing fluoride concentration in the cell, thus reducing its toxicity.</text>
</comment>
<sequence>MKKYLYIGLGGILGSNLRFLLSALIGQNLQYSMPFNTLIINITGCFLLGFFMTATRDYLKLSDNVKLFVSTGFIGSYTTFSTFMVELNSIVINKELILAIAYLLLSVVSGMIFLYLGVLSAGLFNKHFSKTEVRQP</sequence>
<feature type="binding site" evidence="10">
    <location>
        <position position="75"/>
    </location>
    <ligand>
        <name>Na(+)</name>
        <dbReference type="ChEBI" id="CHEBI:29101"/>
        <note>structural</note>
    </ligand>
</feature>
<keyword evidence="10" id="KW-0813">Transport</keyword>